<dbReference type="InterPro" id="IPR013901">
    <property type="entry name" value="Anthrone_oxy"/>
</dbReference>
<keyword evidence="3" id="KW-1185">Reference proteome</keyword>
<evidence type="ECO:0000313" key="2">
    <source>
        <dbReference type="EMBL" id="TWI33358.1"/>
    </source>
</evidence>
<accession>A0A562NMF3</accession>
<dbReference type="EMBL" id="VLKU01000007">
    <property type="protein sequence ID" value="TWI33358.1"/>
    <property type="molecule type" value="Genomic_DNA"/>
</dbReference>
<sequence>MRLLAAVCVVFFGLMAGFFFAFSVVVMPGLNRMPADSGMLAMQQINIAVINPWFAIGFWGALVAAVLGALGAILSRGTGWPWLLSGSVVYLLAGFALTAWGNVPLNRALAVIDPTSAEGLAMWGQYQQRWTMLNHLRTLGCLVATALTLGALQRSRRFR</sequence>
<keyword evidence="1" id="KW-1133">Transmembrane helix</keyword>
<gene>
    <name evidence="2" type="ORF">IQ24_02499</name>
</gene>
<dbReference type="OrthoDB" id="428263at2"/>
<dbReference type="Pfam" id="PF08592">
    <property type="entry name" value="Anthrone_oxy"/>
    <property type="match status" value="1"/>
</dbReference>
<evidence type="ECO:0000313" key="3">
    <source>
        <dbReference type="Proteomes" id="UP000316225"/>
    </source>
</evidence>
<organism evidence="2 3">
    <name type="scientific">Paracoccus sulfuroxidans</name>
    <dbReference type="NCBI Taxonomy" id="384678"/>
    <lineage>
        <taxon>Bacteria</taxon>
        <taxon>Pseudomonadati</taxon>
        <taxon>Pseudomonadota</taxon>
        <taxon>Alphaproteobacteria</taxon>
        <taxon>Rhodobacterales</taxon>
        <taxon>Paracoccaceae</taxon>
        <taxon>Paracoccus</taxon>
    </lineage>
</organism>
<feature type="transmembrane region" description="Helical" evidence="1">
    <location>
        <begin position="45"/>
        <end position="70"/>
    </location>
</feature>
<feature type="transmembrane region" description="Helical" evidence="1">
    <location>
        <begin position="82"/>
        <end position="101"/>
    </location>
</feature>
<name>A0A562NMF3_9RHOB</name>
<dbReference type="Proteomes" id="UP000316225">
    <property type="component" value="Unassembled WGS sequence"/>
</dbReference>
<evidence type="ECO:0000256" key="1">
    <source>
        <dbReference type="SAM" id="Phobius"/>
    </source>
</evidence>
<feature type="transmembrane region" description="Helical" evidence="1">
    <location>
        <begin position="132"/>
        <end position="152"/>
    </location>
</feature>
<dbReference type="AlphaFoldDB" id="A0A562NMF3"/>
<comment type="caution">
    <text evidence="2">The sequence shown here is derived from an EMBL/GenBank/DDBJ whole genome shotgun (WGS) entry which is preliminary data.</text>
</comment>
<keyword evidence="1" id="KW-0812">Transmembrane</keyword>
<keyword evidence="1" id="KW-0472">Membrane</keyword>
<dbReference type="RefSeq" id="WP_145398311.1">
    <property type="nucleotide sequence ID" value="NZ_VLKU01000007.1"/>
</dbReference>
<reference evidence="2 3" key="1">
    <citation type="journal article" date="2015" name="Stand. Genomic Sci.">
        <title>Genomic Encyclopedia of Bacterial and Archaeal Type Strains, Phase III: the genomes of soil and plant-associated and newly described type strains.</title>
        <authorList>
            <person name="Whitman W.B."/>
            <person name="Woyke T."/>
            <person name="Klenk H.P."/>
            <person name="Zhou Y."/>
            <person name="Lilburn T.G."/>
            <person name="Beck B.J."/>
            <person name="De Vos P."/>
            <person name="Vandamme P."/>
            <person name="Eisen J.A."/>
            <person name="Garrity G."/>
            <person name="Hugenholtz P."/>
            <person name="Kyrpides N.C."/>
        </authorList>
    </citation>
    <scope>NUCLEOTIDE SEQUENCE [LARGE SCALE GENOMIC DNA]</scope>
    <source>
        <strain evidence="2 3">CGMCC 1.5364</strain>
    </source>
</reference>
<protein>
    <submittedName>
        <fullName evidence="2">Putative membrane protein</fullName>
    </submittedName>
</protein>
<proteinExistence type="predicted"/>